<evidence type="ECO:0000313" key="2">
    <source>
        <dbReference type="Proteomes" id="UP001267407"/>
    </source>
</evidence>
<dbReference type="Proteomes" id="UP001267407">
    <property type="component" value="Unassembled WGS sequence"/>
</dbReference>
<comment type="caution">
    <text evidence="1">The sequence shown here is derived from an EMBL/GenBank/DDBJ whole genome shotgun (WGS) entry which is preliminary data.</text>
</comment>
<dbReference type="RefSeq" id="WP_310966381.1">
    <property type="nucleotide sequence ID" value="NZ_JAVMBO010000016.1"/>
</dbReference>
<keyword evidence="2" id="KW-1185">Reference proteome</keyword>
<evidence type="ECO:0008006" key="3">
    <source>
        <dbReference type="Google" id="ProtNLM"/>
    </source>
</evidence>
<proteinExistence type="predicted"/>
<gene>
    <name evidence="1" type="ORF">RKA07_11630</name>
</gene>
<organism evidence="1 2">
    <name type="scientific">Marinobacter xiaoshiensis</name>
    <dbReference type="NCBI Taxonomy" id="3073652"/>
    <lineage>
        <taxon>Bacteria</taxon>
        <taxon>Pseudomonadati</taxon>
        <taxon>Pseudomonadota</taxon>
        <taxon>Gammaproteobacteria</taxon>
        <taxon>Pseudomonadales</taxon>
        <taxon>Marinobacteraceae</taxon>
        <taxon>Marinobacter</taxon>
    </lineage>
</organism>
<reference evidence="1" key="1">
    <citation type="submission" date="2023-09" db="EMBL/GenBank/DDBJ databases">
        <title>Marinobacter sediminicola sp. nov. and Marinobacter maritimum sp. nov., isolated from marine sediment.</title>
        <authorList>
            <person name="An J."/>
        </authorList>
    </citation>
    <scope>NUCLEOTIDE SEQUENCE</scope>
    <source>
        <strain evidence="1">F60267</strain>
    </source>
</reference>
<dbReference type="EMBL" id="JAVMBO010000016">
    <property type="protein sequence ID" value="MDS1310740.1"/>
    <property type="molecule type" value="Genomic_DNA"/>
</dbReference>
<protein>
    <recommendedName>
        <fullName evidence="3">TnsA endonuclease N terminal</fullName>
    </recommendedName>
</protein>
<accession>A0ABU2HKA5</accession>
<name>A0ABU2HKA5_9GAMM</name>
<sequence length="207" mass="23953">MPVKNREKYSRIKPAIEFYSKKNRGQMFCESRTEVGALYELEFDTTIRRYQTQPDTFSYRRNGCKRRYTPDVLCEGTDGRFWFEEIKSWRGANAPLFQNKHQFLTELFNDVLGVPLKLRLSTAPYNCKWRGNLAFLYRYLGYPFCDTAYSALGSVREPTTVQSVLARSNGVRLDLNTVYAGLAQGLLGFDSRQQIGPWTTVWGADYA</sequence>
<evidence type="ECO:0000313" key="1">
    <source>
        <dbReference type="EMBL" id="MDS1310740.1"/>
    </source>
</evidence>